<proteinExistence type="predicted"/>
<dbReference type="EMBL" id="JAGZGG010000001">
    <property type="protein sequence ID" value="MBS5331033.1"/>
    <property type="molecule type" value="Genomic_DNA"/>
</dbReference>
<keyword evidence="2" id="KW-0472">Membrane</keyword>
<accession>A0A943DED5</accession>
<comment type="caution">
    <text evidence="3">The sequence shown here is derived from an EMBL/GenBank/DDBJ whole genome shotgun (WGS) entry which is preliminary data.</text>
</comment>
<feature type="compositionally biased region" description="Polar residues" evidence="1">
    <location>
        <begin position="141"/>
        <end position="152"/>
    </location>
</feature>
<protein>
    <recommendedName>
        <fullName evidence="5">Spore cortex biosynthesis protein YabQ</fullName>
    </recommendedName>
</protein>
<evidence type="ECO:0000313" key="4">
    <source>
        <dbReference type="Proteomes" id="UP000759273"/>
    </source>
</evidence>
<evidence type="ECO:0000256" key="2">
    <source>
        <dbReference type="SAM" id="Phobius"/>
    </source>
</evidence>
<evidence type="ECO:0008006" key="5">
    <source>
        <dbReference type="Google" id="ProtNLM"/>
    </source>
</evidence>
<dbReference type="AlphaFoldDB" id="A0A943DED5"/>
<organism evidence="3 4">
    <name type="scientific">Subdoligranulum variabile</name>
    <dbReference type="NCBI Taxonomy" id="214851"/>
    <lineage>
        <taxon>Bacteria</taxon>
        <taxon>Bacillati</taxon>
        <taxon>Bacillota</taxon>
        <taxon>Clostridia</taxon>
        <taxon>Eubacteriales</taxon>
        <taxon>Oscillospiraceae</taxon>
        <taxon>Subdoligranulum</taxon>
    </lineage>
</organism>
<keyword evidence="2" id="KW-1133">Transmembrane helix</keyword>
<reference evidence="3" key="1">
    <citation type="submission" date="2021-02" db="EMBL/GenBank/DDBJ databases">
        <title>Infant gut strain persistence is associated with maternal origin, phylogeny, and functional potential including surface adhesion and iron acquisition.</title>
        <authorList>
            <person name="Lou Y.C."/>
        </authorList>
    </citation>
    <scope>NUCLEOTIDE SEQUENCE</scope>
    <source>
        <strain evidence="3">L3_101_000M1_dasL3_101_000M1_concoct_87</strain>
    </source>
</reference>
<keyword evidence="2" id="KW-0812">Transmembrane</keyword>
<feature type="compositionally biased region" description="Basic residues" evidence="1">
    <location>
        <begin position="128"/>
        <end position="140"/>
    </location>
</feature>
<dbReference type="Proteomes" id="UP000759273">
    <property type="component" value="Unassembled WGS sequence"/>
</dbReference>
<evidence type="ECO:0000256" key="1">
    <source>
        <dbReference type="SAM" id="MobiDB-lite"/>
    </source>
</evidence>
<gene>
    <name evidence="3" type="ORF">KHY36_00705</name>
</gene>
<evidence type="ECO:0000313" key="3">
    <source>
        <dbReference type="EMBL" id="MBS5331033.1"/>
    </source>
</evidence>
<sequence>MAPAPAPWAVLGDALWCLGLGCLLAAARDALRLALGEGKLRCFLRDAAFFAAAAVLICGFAAGTSAGGLARWYMSAAVLLGALCWHWAVQPAVHRAASMLAVLLLGPLHAAHKMLLQPLQDRAAQARTVRKSRKTAKKSQKTQNSAEKQLQKPSIILYN</sequence>
<name>A0A943DED5_9FIRM</name>
<feature type="region of interest" description="Disordered" evidence="1">
    <location>
        <begin position="127"/>
        <end position="159"/>
    </location>
</feature>
<feature type="transmembrane region" description="Helical" evidence="2">
    <location>
        <begin position="6"/>
        <end position="26"/>
    </location>
</feature>
<feature type="transmembrane region" description="Helical" evidence="2">
    <location>
        <begin position="47"/>
        <end position="66"/>
    </location>
</feature>